<sequence>MDNYYADNLFIKINSSDPEVKSFKSLPFLADQIVEALNRFETLNNTVKVFLIRMLAVVFDREVNFAKIFSRKGDMLAQAFHQINCPTMNSSLRVAYMEVALTLVNHDSGVYWLYDSGVWKQILLLCNEKRTVFVLRMTYKFASTFMWELNRFSDASKLKAVLEYIMKPVLETDYLSVDSMTSENEVEIGKTVEPMLQMLLSIVSNIEEIRKENNMLTEILIKESNVINYCYVLLDKLRREDMTLLLTKILFSMSVAKVINTKPIIDNTTYDRNAFVDLGCTYLNILQYLIQRRSPTLVFDFCNACSAIWTSAWEGKPPAVWVMDGKRVELHNQIVVITLVPSMVYANLGKPKSFLSNDRVDSYMLKLMNLMCEHTARAAYALRDLTLQLDPLSITLQSVKRLGCWRKSFSSEQANIVFQALFYVLKEYEPLDDDSEIRDKPNFEDSKQKNLVMTYVLETLLTLVQSYNITWEESLEVLCLYTMVYNILKRPNLPCKFVVTAINVIAMTVKKFLPPNLSLLMDLKPGSSMHELGKLIYIKLHDNDWEVRDSALELLLVCTDISFIKFPPFQNQIITNNLITVAATMALNDHEFYVRASALRCLGAASVVSAIWEQLIESFPNINDMILSTLLTNPEGIVRMEACNLLCEIYQNIKISPEFKQVLYESMLSAALNDFHWEVQLSALRFWKFVIRQTLHAQGMLDGTFPPVTFSKESRKIITLNEVAIRKRLNKALEELASIGCLTVLVKLLQDDSEVDIMESALQISTDLCDILDRYRVADTLKPTEGEPSSVEQLDCRIKLRDYGCAEQPGLEPEAATEADNVIEGILNVDDVNLLTKMYERQLNLQNEPRPEEAQSEGAKLLKFATPHLFVTFMKSRDFRTSIEQKRKWREGVKSLSSLLDDMLGVYEIDESVNSLDCY</sequence>
<accession>A0ABN8HMD1</accession>
<name>A0ABN8HMD1_9NEOP</name>
<evidence type="ECO:0000256" key="2">
    <source>
        <dbReference type="ARBA" id="ARBA00022490"/>
    </source>
</evidence>
<dbReference type="InterPro" id="IPR016024">
    <property type="entry name" value="ARM-type_fold"/>
</dbReference>
<dbReference type="PANTHER" id="PTHR21331:SF2">
    <property type="entry name" value="BRCA1-ASSOCIATED ATM ACTIVATOR 1"/>
    <property type="match status" value="1"/>
</dbReference>
<dbReference type="InterPro" id="IPR011989">
    <property type="entry name" value="ARM-like"/>
</dbReference>
<evidence type="ECO:0000256" key="1">
    <source>
        <dbReference type="ARBA" id="ARBA00004496"/>
    </source>
</evidence>
<evidence type="ECO:0000313" key="4">
    <source>
        <dbReference type="EMBL" id="CAH2037070.1"/>
    </source>
</evidence>
<protein>
    <recommendedName>
        <fullName evidence="6">BRCA1-associated ATM activator 1</fullName>
    </recommendedName>
</protein>
<feature type="non-terminal residue" evidence="4">
    <location>
        <position position="919"/>
    </location>
</feature>
<organism evidence="4 5">
    <name type="scientific">Iphiclides podalirius</name>
    <name type="common">scarce swallowtail</name>
    <dbReference type="NCBI Taxonomy" id="110791"/>
    <lineage>
        <taxon>Eukaryota</taxon>
        <taxon>Metazoa</taxon>
        <taxon>Ecdysozoa</taxon>
        <taxon>Arthropoda</taxon>
        <taxon>Hexapoda</taxon>
        <taxon>Insecta</taxon>
        <taxon>Pterygota</taxon>
        <taxon>Neoptera</taxon>
        <taxon>Endopterygota</taxon>
        <taxon>Lepidoptera</taxon>
        <taxon>Glossata</taxon>
        <taxon>Ditrysia</taxon>
        <taxon>Papilionoidea</taxon>
        <taxon>Papilionidae</taxon>
        <taxon>Papilioninae</taxon>
        <taxon>Iphiclides</taxon>
    </lineage>
</organism>
<reference evidence="4" key="1">
    <citation type="submission" date="2022-03" db="EMBL/GenBank/DDBJ databases">
        <authorList>
            <person name="Martin H S."/>
        </authorList>
    </citation>
    <scope>NUCLEOTIDE SEQUENCE</scope>
</reference>
<comment type="subcellular location">
    <subcellularLocation>
        <location evidence="1">Cytoplasm</location>
    </subcellularLocation>
</comment>
<evidence type="ECO:0000256" key="3">
    <source>
        <dbReference type="ARBA" id="ARBA00061308"/>
    </source>
</evidence>
<keyword evidence="5" id="KW-1185">Reference proteome</keyword>
<dbReference type="PANTHER" id="PTHR21331">
    <property type="entry name" value="BRCA1-ASSOCIATED ATM ACTIVATOR 1"/>
    <property type="match status" value="1"/>
</dbReference>
<proteinExistence type="inferred from homology"/>
<dbReference type="SUPFAM" id="SSF48371">
    <property type="entry name" value="ARM repeat"/>
    <property type="match status" value="1"/>
</dbReference>
<comment type="similarity">
    <text evidence="3">Belongs to the BRAT1 family.</text>
</comment>
<dbReference type="EMBL" id="OW152822">
    <property type="protein sequence ID" value="CAH2037070.1"/>
    <property type="molecule type" value="Genomic_DNA"/>
</dbReference>
<keyword evidence="2" id="KW-0963">Cytoplasm</keyword>
<dbReference type="Proteomes" id="UP000837857">
    <property type="component" value="Chromosome 10"/>
</dbReference>
<dbReference type="Gene3D" id="1.25.10.10">
    <property type="entry name" value="Leucine-rich Repeat Variant"/>
    <property type="match status" value="1"/>
</dbReference>
<dbReference type="InterPro" id="IPR038904">
    <property type="entry name" value="BRAT1"/>
</dbReference>
<evidence type="ECO:0000313" key="5">
    <source>
        <dbReference type="Proteomes" id="UP000837857"/>
    </source>
</evidence>
<gene>
    <name evidence="4" type="ORF">IPOD504_LOCUS1006</name>
</gene>
<evidence type="ECO:0008006" key="6">
    <source>
        <dbReference type="Google" id="ProtNLM"/>
    </source>
</evidence>